<dbReference type="AlphaFoldDB" id="A0A4Y1S2S8"/>
<evidence type="ECO:0000313" key="1">
    <source>
        <dbReference type="EMBL" id="BBH10458.1"/>
    </source>
</evidence>
<organism evidence="1">
    <name type="scientific">Prunus dulcis</name>
    <name type="common">Almond</name>
    <name type="synonym">Amygdalus dulcis</name>
    <dbReference type="NCBI Taxonomy" id="3755"/>
    <lineage>
        <taxon>Eukaryota</taxon>
        <taxon>Viridiplantae</taxon>
        <taxon>Streptophyta</taxon>
        <taxon>Embryophyta</taxon>
        <taxon>Tracheophyta</taxon>
        <taxon>Spermatophyta</taxon>
        <taxon>Magnoliopsida</taxon>
        <taxon>eudicotyledons</taxon>
        <taxon>Gunneridae</taxon>
        <taxon>Pentapetalae</taxon>
        <taxon>rosids</taxon>
        <taxon>fabids</taxon>
        <taxon>Rosales</taxon>
        <taxon>Rosaceae</taxon>
        <taxon>Amygdaloideae</taxon>
        <taxon>Amygdaleae</taxon>
        <taxon>Prunus</taxon>
    </lineage>
</organism>
<dbReference type="EMBL" id="AP019304">
    <property type="protein sequence ID" value="BBH10458.1"/>
    <property type="molecule type" value="Genomic_DNA"/>
</dbReference>
<sequence>MVSFAERERCLQFVCNQLVGGQPWKSRVRCTRCVGGRRFLVGR</sequence>
<proteinExistence type="predicted"/>
<gene>
    <name evidence="1" type="ORF">Prudu_023252</name>
</gene>
<protein>
    <submittedName>
        <fullName evidence="1">Uncharacterized protein</fullName>
    </submittedName>
</protein>
<accession>A0A4Y1S2S8</accession>
<reference evidence="1" key="1">
    <citation type="journal article" date="2019" name="Science">
        <title>Mutation of a bHLH transcription factor allowed almond domestication.</title>
        <authorList>
            <person name="Sanchez-Perez R."/>
            <person name="Pavan S."/>
            <person name="Mazzeo R."/>
            <person name="Moldovan C."/>
            <person name="Aiese Cigliano R."/>
            <person name="Del Cueto J."/>
            <person name="Ricciardi F."/>
            <person name="Lotti C."/>
            <person name="Ricciardi L."/>
            <person name="Dicenta F."/>
            <person name="Lopez-Marques R.L."/>
            <person name="Lindberg Moller B."/>
        </authorList>
    </citation>
    <scope>NUCLEOTIDE SEQUENCE</scope>
</reference>
<name>A0A4Y1S2S8_PRUDU</name>